<name>A0ABT2Y780_9MOLU</name>
<dbReference type="InterPro" id="IPR043128">
    <property type="entry name" value="Rev_trsase/Diguanyl_cyclase"/>
</dbReference>
<keyword evidence="3" id="KW-1185">Reference proteome</keyword>
<dbReference type="InterPro" id="IPR029787">
    <property type="entry name" value="Nucleotide_cyclase"/>
</dbReference>
<comment type="caution">
    <text evidence="2">The sequence shown here is derived from an EMBL/GenBank/DDBJ whole genome shotgun (WGS) entry which is preliminary data.</text>
</comment>
<evidence type="ECO:0000259" key="1">
    <source>
        <dbReference type="PROSITE" id="PS50887"/>
    </source>
</evidence>
<organism evidence="2 3">
    <name type="scientific">Paracholeplasma manati</name>
    <dbReference type="NCBI Taxonomy" id="591373"/>
    <lineage>
        <taxon>Bacteria</taxon>
        <taxon>Bacillati</taxon>
        <taxon>Mycoplasmatota</taxon>
        <taxon>Mollicutes</taxon>
        <taxon>Acholeplasmatales</taxon>
        <taxon>Acholeplasmataceae</taxon>
        <taxon>Paracholeplasma</taxon>
    </lineage>
</organism>
<dbReference type="SUPFAM" id="SSF55073">
    <property type="entry name" value="Nucleotide cyclase"/>
    <property type="match status" value="1"/>
</dbReference>
<accession>A0ABT2Y780</accession>
<dbReference type="Pfam" id="PF00990">
    <property type="entry name" value="GGDEF"/>
    <property type="match status" value="1"/>
</dbReference>
<dbReference type="NCBIfam" id="TIGR00254">
    <property type="entry name" value="GGDEF"/>
    <property type="match status" value="1"/>
</dbReference>
<protein>
    <submittedName>
        <fullName evidence="2">GGDEF domain-containing protein</fullName>
    </submittedName>
</protein>
<dbReference type="PROSITE" id="PS50887">
    <property type="entry name" value="GGDEF"/>
    <property type="match status" value="1"/>
</dbReference>
<gene>
    <name evidence="2" type="ORF">N7548_07115</name>
</gene>
<evidence type="ECO:0000313" key="2">
    <source>
        <dbReference type="EMBL" id="MCV2232589.1"/>
    </source>
</evidence>
<sequence>MQYIDPTLKKIIEEITSYDEMYDLIRMVDPIQKKVLSFENNAWHMEPGFCYDVYEEGHICKNCVSIRALNTDRTSIKTQFVKDKLHMVTAVPVDINGRRVVFELFKDIADSQDLIQEQLKEMQNLIIKTNELLVTDVLTNIYNRRFIEERLPVDFATHQALGIPAQIVMIDIDFFKRVNDQYGHLMGDKVLKEIAKLMKQTFVETEVIARYGGEEFLIYDPRSITETLQSTEELRKKVENHPFVFEDRIIYITISAGIYTIQNETPKSAIDKADERLYEAKNTGRNKIINY</sequence>
<reference evidence="2" key="1">
    <citation type="submission" date="2022-09" db="EMBL/GenBank/DDBJ databases">
        <title>Novel Mycoplasma species identified in domestic and wild animals.</title>
        <authorList>
            <person name="Volokhov D.V."/>
            <person name="Furtak V.A."/>
            <person name="Zagorodnyaya T.A."/>
        </authorList>
    </citation>
    <scope>NUCLEOTIDE SEQUENCE</scope>
    <source>
        <strain evidence="2">Oakley</strain>
    </source>
</reference>
<dbReference type="SMART" id="SM00267">
    <property type="entry name" value="GGDEF"/>
    <property type="match status" value="1"/>
</dbReference>
<dbReference type="RefSeq" id="WP_263608778.1">
    <property type="nucleotide sequence ID" value="NZ_JAOVQM010000007.1"/>
</dbReference>
<dbReference type="CDD" id="cd01949">
    <property type="entry name" value="GGDEF"/>
    <property type="match status" value="1"/>
</dbReference>
<dbReference type="InterPro" id="IPR050469">
    <property type="entry name" value="Diguanylate_Cyclase"/>
</dbReference>
<evidence type="ECO:0000313" key="3">
    <source>
        <dbReference type="Proteomes" id="UP001177160"/>
    </source>
</evidence>
<dbReference type="EMBL" id="JAOVQM010000007">
    <property type="protein sequence ID" value="MCV2232589.1"/>
    <property type="molecule type" value="Genomic_DNA"/>
</dbReference>
<dbReference type="Gene3D" id="3.30.70.270">
    <property type="match status" value="1"/>
</dbReference>
<dbReference type="PANTHER" id="PTHR45138">
    <property type="entry name" value="REGULATORY COMPONENTS OF SENSORY TRANSDUCTION SYSTEM"/>
    <property type="match status" value="1"/>
</dbReference>
<dbReference type="PANTHER" id="PTHR45138:SF9">
    <property type="entry name" value="DIGUANYLATE CYCLASE DGCM-RELATED"/>
    <property type="match status" value="1"/>
</dbReference>
<proteinExistence type="predicted"/>
<feature type="domain" description="GGDEF" evidence="1">
    <location>
        <begin position="163"/>
        <end position="291"/>
    </location>
</feature>
<dbReference type="Proteomes" id="UP001177160">
    <property type="component" value="Unassembled WGS sequence"/>
</dbReference>
<dbReference type="InterPro" id="IPR000160">
    <property type="entry name" value="GGDEF_dom"/>
</dbReference>